<keyword evidence="14" id="KW-0325">Glycoprotein</keyword>
<comment type="subcellular location">
    <subcellularLocation>
        <location evidence="2">Endoplasmic reticulum membrane</location>
        <topology evidence="2">Peripheral membrane protein</topology>
        <orientation evidence="2">Lumenal side</orientation>
    </subcellularLocation>
</comment>
<evidence type="ECO:0000256" key="5">
    <source>
        <dbReference type="ARBA" id="ARBA00022448"/>
    </source>
</evidence>
<sequence length="121" mass="13987">MDKPCPFWPDDRQCGSKQCGIAFCDDEVPLGLRRPSVATVRLFDNDYPFSNRTAETKRRFRNHTTRGIVSTSTLQEECRSAGQESNDFDPMDRSLDEGYREQLKDMDIHDDQENKFCEVDG</sequence>
<evidence type="ECO:0000256" key="11">
    <source>
        <dbReference type="ARBA" id="ARBA00023002"/>
    </source>
</evidence>
<evidence type="ECO:0000256" key="3">
    <source>
        <dbReference type="ARBA" id="ARBA00008277"/>
    </source>
</evidence>
<dbReference type="PANTHER" id="PTHR12613:SF0">
    <property type="entry name" value="ERO1-LIKE PROTEIN"/>
    <property type="match status" value="1"/>
</dbReference>
<keyword evidence="5" id="KW-0813">Transport</keyword>
<protein>
    <submittedName>
        <fullName evidence="17">Uncharacterized protein</fullName>
    </submittedName>
</protein>
<gene>
    <name evidence="17" type="ORF">OESDEN_17547</name>
</gene>
<evidence type="ECO:0000256" key="10">
    <source>
        <dbReference type="ARBA" id="ARBA00022982"/>
    </source>
</evidence>
<feature type="region of interest" description="Disordered" evidence="16">
    <location>
        <begin position="72"/>
        <end position="121"/>
    </location>
</feature>
<keyword evidence="9" id="KW-0274">FAD</keyword>
<evidence type="ECO:0000256" key="12">
    <source>
        <dbReference type="ARBA" id="ARBA00023136"/>
    </source>
</evidence>
<dbReference type="GO" id="GO:0071949">
    <property type="term" value="F:FAD binding"/>
    <property type="evidence" value="ECO:0007669"/>
    <property type="project" value="InterPro"/>
</dbReference>
<evidence type="ECO:0000256" key="15">
    <source>
        <dbReference type="ARBA" id="ARBA00023284"/>
    </source>
</evidence>
<feature type="compositionally biased region" description="Basic and acidic residues" evidence="16">
    <location>
        <begin position="90"/>
        <end position="121"/>
    </location>
</feature>
<keyword evidence="8" id="KW-0256">Endoplasmic reticulum</keyword>
<keyword evidence="15" id="KW-0676">Redox-active center</keyword>
<comment type="cofactor">
    <cofactor evidence="1">
        <name>FAD</name>
        <dbReference type="ChEBI" id="CHEBI:57692"/>
    </cofactor>
</comment>
<keyword evidence="11" id="KW-0560">Oxidoreductase</keyword>
<dbReference type="GO" id="GO:0005789">
    <property type="term" value="C:endoplasmic reticulum membrane"/>
    <property type="evidence" value="ECO:0007669"/>
    <property type="project" value="UniProtKB-SubCell"/>
</dbReference>
<evidence type="ECO:0000256" key="16">
    <source>
        <dbReference type="SAM" id="MobiDB-lite"/>
    </source>
</evidence>
<evidence type="ECO:0000313" key="18">
    <source>
        <dbReference type="Proteomes" id="UP000053660"/>
    </source>
</evidence>
<evidence type="ECO:0000256" key="6">
    <source>
        <dbReference type="ARBA" id="ARBA00022630"/>
    </source>
</evidence>
<dbReference type="InterPro" id="IPR007266">
    <property type="entry name" value="Ero1"/>
</dbReference>
<dbReference type="GO" id="GO:0034975">
    <property type="term" value="P:protein folding in endoplasmic reticulum"/>
    <property type="evidence" value="ECO:0007669"/>
    <property type="project" value="InterPro"/>
</dbReference>
<name>A0A0B1SBS9_OESDE</name>
<keyword evidence="18" id="KW-1185">Reference proteome</keyword>
<dbReference type="GO" id="GO:0016972">
    <property type="term" value="F:thiol oxidase activity"/>
    <property type="evidence" value="ECO:0007669"/>
    <property type="project" value="InterPro"/>
</dbReference>
<dbReference type="Proteomes" id="UP000053660">
    <property type="component" value="Unassembled WGS sequence"/>
</dbReference>
<dbReference type="GO" id="GO:0015035">
    <property type="term" value="F:protein-disulfide reductase activity"/>
    <property type="evidence" value="ECO:0007669"/>
    <property type="project" value="InterPro"/>
</dbReference>
<comment type="similarity">
    <text evidence="3">Belongs to the EROs family.</text>
</comment>
<evidence type="ECO:0000313" key="17">
    <source>
        <dbReference type="EMBL" id="KHJ82758.1"/>
    </source>
</evidence>
<evidence type="ECO:0000256" key="14">
    <source>
        <dbReference type="ARBA" id="ARBA00023180"/>
    </source>
</evidence>
<organism evidence="17 18">
    <name type="scientific">Oesophagostomum dentatum</name>
    <name type="common">Nodular worm</name>
    <dbReference type="NCBI Taxonomy" id="61180"/>
    <lineage>
        <taxon>Eukaryota</taxon>
        <taxon>Metazoa</taxon>
        <taxon>Ecdysozoa</taxon>
        <taxon>Nematoda</taxon>
        <taxon>Chromadorea</taxon>
        <taxon>Rhabditida</taxon>
        <taxon>Rhabditina</taxon>
        <taxon>Rhabditomorpha</taxon>
        <taxon>Strongyloidea</taxon>
        <taxon>Strongylidae</taxon>
        <taxon>Oesophagostomum</taxon>
    </lineage>
</organism>
<evidence type="ECO:0000256" key="8">
    <source>
        <dbReference type="ARBA" id="ARBA00022824"/>
    </source>
</evidence>
<evidence type="ECO:0000256" key="2">
    <source>
        <dbReference type="ARBA" id="ARBA00004367"/>
    </source>
</evidence>
<evidence type="ECO:0000256" key="7">
    <source>
        <dbReference type="ARBA" id="ARBA00022729"/>
    </source>
</evidence>
<evidence type="ECO:0000256" key="9">
    <source>
        <dbReference type="ARBA" id="ARBA00022827"/>
    </source>
</evidence>
<keyword evidence="13" id="KW-1015">Disulfide bond</keyword>
<comment type="subunit">
    <text evidence="4">May function both as a monomer and a homodimer.</text>
</comment>
<keyword evidence="10" id="KW-0249">Electron transport</keyword>
<dbReference type="PANTHER" id="PTHR12613">
    <property type="entry name" value="ERO1-RELATED"/>
    <property type="match status" value="1"/>
</dbReference>
<dbReference type="AlphaFoldDB" id="A0A0B1SBS9"/>
<accession>A0A0B1SBS9</accession>
<proteinExistence type="inferred from homology"/>
<evidence type="ECO:0000256" key="13">
    <source>
        <dbReference type="ARBA" id="ARBA00023157"/>
    </source>
</evidence>
<keyword evidence="7" id="KW-0732">Signal</keyword>
<keyword evidence="12" id="KW-0472">Membrane</keyword>
<evidence type="ECO:0000256" key="4">
    <source>
        <dbReference type="ARBA" id="ARBA00011802"/>
    </source>
</evidence>
<dbReference type="InterPro" id="IPR037192">
    <property type="entry name" value="ERO1-like_sf"/>
</dbReference>
<dbReference type="EMBL" id="KN577274">
    <property type="protein sequence ID" value="KHJ82758.1"/>
    <property type="molecule type" value="Genomic_DNA"/>
</dbReference>
<dbReference type="SUPFAM" id="SSF110019">
    <property type="entry name" value="ERO1-like"/>
    <property type="match status" value="1"/>
</dbReference>
<dbReference type="OrthoDB" id="269384at2759"/>
<evidence type="ECO:0000256" key="1">
    <source>
        <dbReference type="ARBA" id="ARBA00001974"/>
    </source>
</evidence>
<keyword evidence="6" id="KW-0285">Flavoprotein</keyword>
<reference evidence="17 18" key="1">
    <citation type="submission" date="2014-03" db="EMBL/GenBank/DDBJ databases">
        <title>Draft genome of the hookworm Oesophagostomum dentatum.</title>
        <authorList>
            <person name="Mitreva M."/>
        </authorList>
    </citation>
    <scope>NUCLEOTIDE SEQUENCE [LARGE SCALE GENOMIC DNA]</scope>
    <source>
        <strain evidence="17 18">OD-Hann</strain>
    </source>
</reference>